<evidence type="ECO:0000256" key="10">
    <source>
        <dbReference type="PIRSR" id="PIRSR036565-2"/>
    </source>
</evidence>
<name>B0DZR5_LACBS</name>
<dbReference type="Pfam" id="PF02776">
    <property type="entry name" value="TPP_enzyme_N"/>
    <property type="match status" value="1"/>
</dbReference>
<dbReference type="InterPro" id="IPR012110">
    <property type="entry name" value="PDC/IPDC-like"/>
</dbReference>
<evidence type="ECO:0000256" key="6">
    <source>
        <dbReference type="ARBA" id="ARBA00022842"/>
    </source>
</evidence>
<dbReference type="FunFam" id="3.40.50.970:FF:000024">
    <property type="entry name" value="Pyruvate decarboxylase isozyme"/>
    <property type="match status" value="1"/>
</dbReference>
<dbReference type="GeneID" id="6085125"/>
<keyword evidence="6 10" id="KW-0460">Magnesium</keyword>
<dbReference type="InParanoid" id="B0DZR5"/>
<keyword evidence="16" id="KW-0670">Pyruvate</keyword>
<dbReference type="InterPro" id="IPR012001">
    <property type="entry name" value="Thiamin_PyroP_enz_TPP-bd_dom"/>
</dbReference>
<dbReference type="OrthoDB" id="3970464at2759"/>
<feature type="binding site" evidence="10">
    <location>
        <position position="478"/>
    </location>
    <ligand>
        <name>Mg(2+)</name>
        <dbReference type="ChEBI" id="CHEBI:18420"/>
    </ligand>
</feature>
<evidence type="ECO:0000259" key="13">
    <source>
        <dbReference type="Pfam" id="PF00205"/>
    </source>
</evidence>
<comment type="cofactor">
    <cofactor evidence="10">
        <name>Mg(2+)</name>
        <dbReference type="ChEBI" id="CHEBI:18420"/>
    </cofactor>
    <text evidence="10">Binds 1 Mg(2+) per subunit.</text>
</comment>
<evidence type="ECO:0000256" key="9">
    <source>
        <dbReference type="ARBA" id="ARBA00023239"/>
    </source>
</evidence>
<dbReference type="CDD" id="cd02005">
    <property type="entry name" value="TPP_PDC_IPDC"/>
    <property type="match status" value="1"/>
</dbReference>
<dbReference type="GO" id="GO:0000287">
    <property type="term" value="F:magnesium ion binding"/>
    <property type="evidence" value="ECO:0007669"/>
    <property type="project" value="InterPro"/>
</dbReference>
<evidence type="ECO:0000313" key="17">
    <source>
        <dbReference type="Proteomes" id="UP000001194"/>
    </source>
</evidence>
<dbReference type="Proteomes" id="UP000001194">
    <property type="component" value="Unassembled WGS sequence"/>
</dbReference>
<dbReference type="GO" id="GO:0004737">
    <property type="term" value="F:pyruvate decarboxylase activity"/>
    <property type="evidence" value="ECO:0007669"/>
    <property type="project" value="UniProtKB-EC"/>
</dbReference>
<feature type="binding site" evidence="10">
    <location>
        <position position="476"/>
    </location>
    <ligand>
        <name>Mg(2+)</name>
        <dbReference type="ChEBI" id="CHEBI:18420"/>
    </ligand>
</feature>
<dbReference type="GO" id="GO:0030976">
    <property type="term" value="F:thiamine pyrophosphate binding"/>
    <property type="evidence" value="ECO:0007669"/>
    <property type="project" value="InterPro"/>
</dbReference>
<evidence type="ECO:0000256" key="2">
    <source>
        <dbReference type="ARBA" id="ARBA00004173"/>
    </source>
</evidence>
<organism evidence="17">
    <name type="scientific">Laccaria bicolor (strain S238N-H82 / ATCC MYA-4686)</name>
    <name type="common">Bicoloured deceiver</name>
    <name type="synonym">Laccaria laccata var. bicolor</name>
    <dbReference type="NCBI Taxonomy" id="486041"/>
    <lineage>
        <taxon>Eukaryota</taxon>
        <taxon>Fungi</taxon>
        <taxon>Dikarya</taxon>
        <taxon>Basidiomycota</taxon>
        <taxon>Agaricomycotina</taxon>
        <taxon>Agaricomycetes</taxon>
        <taxon>Agaricomycetidae</taxon>
        <taxon>Agaricales</taxon>
        <taxon>Agaricineae</taxon>
        <taxon>Hydnangiaceae</taxon>
        <taxon>Laccaria</taxon>
    </lineage>
</organism>
<comment type="similarity">
    <text evidence="3 11">Belongs to the TPP enzyme family.</text>
</comment>
<dbReference type="STRING" id="486041.B0DZR5"/>
<dbReference type="InterPro" id="IPR012000">
    <property type="entry name" value="Thiamin_PyroP_enz_cen_dom"/>
</dbReference>
<dbReference type="InterPro" id="IPR029061">
    <property type="entry name" value="THDP-binding"/>
</dbReference>
<keyword evidence="9 16" id="KW-0456">Lyase</keyword>
<dbReference type="GO" id="GO:0000949">
    <property type="term" value="P:aromatic amino acid family catabolic process to alcohol via Ehrlich pathway"/>
    <property type="evidence" value="ECO:0007669"/>
    <property type="project" value="TreeGrafter"/>
</dbReference>
<dbReference type="Pfam" id="PF02775">
    <property type="entry name" value="TPP_enzyme_C"/>
    <property type="match status" value="1"/>
</dbReference>
<dbReference type="GO" id="GO:0005829">
    <property type="term" value="C:cytosol"/>
    <property type="evidence" value="ECO:0007669"/>
    <property type="project" value="TreeGrafter"/>
</dbReference>
<evidence type="ECO:0000256" key="7">
    <source>
        <dbReference type="ARBA" id="ARBA00023052"/>
    </source>
</evidence>
<proteinExistence type="inferred from homology"/>
<evidence type="ECO:0000256" key="4">
    <source>
        <dbReference type="ARBA" id="ARBA00022723"/>
    </source>
</evidence>
<dbReference type="EMBL" id="DS547157">
    <property type="protein sequence ID" value="EDQ99922.1"/>
    <property type="molecule type" value="Genomic_DNA"/>
</dbReference>
<reference evidence="16 17" key="1">
    <citation type="journal article" date="2008" name="Nature">
        <title>The genome of Laccaria bicolor provides insights into mycorrhizal symbiosis.</title>
        <authorList>
            <person name="Martin F."/>
            <person name="Aerts A."/>
            <person name="Ahren D."/>
            <person name="Brun A."/>
            <person name="Danchin E.G.J."/>
            <person name="Duchaussoy F."/>
            <person name="Gibon J."/>
            <person name="Kohler A."/>
            <person name="Lindquist E."/>
            <person name="Pereda V."/>
            <person name="Salamov A."/>
            <person name="Shapiro H.J."/>
            <person name="Wuyts J."/>
            <person name="Blaudez D."/>
            <person name="Buee M."/>
            <person name="Brokstein P."/>
            <person name="Canbaeck B."/>
            <person name="Cohen D."/>
            <person name="Courty P.E."/>
            <person name="Coutinho P.M."/>
            <person name="Delaruelle C."/>
            <person name="Detter J.C."/>
            <person name="Deveau A."/>
            <person name="DiFazio S."/>
            <person name="Duplessis S."/>
            <person name="Fraissinet-Tachet L."/>
            <person name="Lucic E."/>
            <person name="Frey-Klett P."/>
            <person name="Fourrey C."/>
            <person name="Feussner I."/>
            <person name="Gay G."/>
            <person name="Grimwood J."/>
            <person name="Hoegger P.J."/>
            <person name="Jain P."/>
            <person name="Kilaru S."/>
            <person name="Labbe J."/>
            <person name="Lin Y.C."/>
            <person name="Legue V."/>
            <person name="Le Tacon F."/>
            <person name="Marmeisse R."/>
            <person name="Melayah D."/>
            <person name="Montanini B."/>
            <person name="Muratet M."/>
            <person name="Nehls U."/>
            <person name="Niculita-Hirzel H."/>
            <person name="Oudot-Le Secq M.P."/>
            <person name="Peter M."/>
            <person name="Quesneville H."/>
            <person name="Rajashekar B."/>
            <person name="Reich M."/>
            <person name="Rouhier N."/>
            <person name="Schmutz J."/>
            <person name="Yin T."/>
            <person name="Chalot M."/>
            <person name="Henrissat B."/>
            <person name="Kuees U."/>
            <person name="Lucas S."/>
            <person name="Van de Peer Y."/>
            <person name="Podila G.K."/>
            <person name="Polle A."/>
            <person name="Pukkila P.J."/>
            <person name="Richardson P.M."/>
            <person name="Rouze P."/>
            <person name="Sanders I.R."/>
            <person name="Stajich J.E."/>
            <person name="Tunlid A."/>
            <person name="Tuskan G."/>
            <person name="Grigoriev I.V."/>
        </authorList>
    </citation>
    <scope>NUCLEOTIDE SEQUENCE [LARGE SCALE GENOMIC DNA]</scope>
    <source>
        <strain evidence="17">S238N-H82 / ATCC MYA-4686</strain>
    </source>
</reference>
<dbReference type="Gene3D" id="3.40.50.970">
    <property type="match status" value="2"/>
</dbReference>
<dbReference type="PANTHER" id="PTHR43452:SF30">
    <property type="entry name" value="PYRUVATE DECARBOXYLASE ISOZYME 1-RELATED"/>
    <property type="match status" value="1"/>
</dbReference>
<dbReference type="InterPro" id="IPR047214">
    <property type="entry name" value="TPP_PDC_IPDC"/>
</dbReference>
<dbReference type="CDD" id="cd07038">
    <property type="entry name" value="TPP_PYR_PDC_IPDC_like"/>
    <property type="match status" value="1"/>
</dbReference>
<evidence type="ECO:0000256" key="8">
    <source>
        <dbReference type="ARBA" id="ARBA00023128"/>
    </source>
</evidence>
<evidence type="ECO:0000256" key="12">
    <source>
        <dbReference type="SAM" id="MobiDB-lite"/>
    </source>
</evidence>
<dbReference type="HOGENOM" id="CLU_013748_0_2_1"/>
<evidence type="ECO:0000256" key="5">
    <source>
        <dbReference type="ARBA" id="ARBA00022793"/>
    </source>
</evidence>
<dbReference type="InterPro" id="IPR029035">
    <property type="entry name" value="DHS-like_NAD/FAD-binding_dom"/>
</dbReference>
<evidence type="ECO:0000259" key="15">
    <source>
        <dbReference type="Pfam" id="PF02776"/>
    </source>
</evidence>
<dbReference type="GO" id="GO:0005739">
    <property type="term" value="C:mitochondrion"/>
    <property type="evidence" value="ECO:0007669"/>
    <property type="project" value="UniProtKB-SubCell"/>
</dbReference>
<dbReference type="InterPro" id="IPR011766">
    <property type="entry name" value="TPP_enzyme_TPP-bd"/>
</dbReference>
<evidence type="ECO:0000256" key="3">
    <source>
        <dbReference type="ARBA" id="ARBA00007812"/>
    </source>
</evidence>
<dbReference type="Pfam" id="PF00205">
    <property type="entry name" value="TPP_enzyme_M"/>
    <property type="match status" value="1"/>
</dbReference>
<feature type="domain" description="Thiamine pyrophosphate enzyme TPP-binding" evidence="14">
    <location>
        <begin position="406"/>
        <end position="531"/>
    </location>
</feature>
<gene>
    <name evidence="16" type="ORF">LACBIDRAFT_255862</name>
</gene>
<keyword evidence="4 10" id="KW-0479">Metal-binding</keyword>
<keyword evidence="17" id="KW-1185">Reference proteome</keyword>
<evidence type="ECO:0000256" key="1">
    <source>
        <dbReference type="ARBA" id="ARBA00001964"/>
    </source>
</evidence>
<keyword evidence="7 11" id="KW-0786">Thiamine pyrophosphate</keyword>
<feature type="domain" description="Thiamine pyrophosphate enzyme N-terminal TPP-binding" evidence="15">
    <location>
        <begin position="7"/>
        <end position="109"/>
    </location>
</feature>
<dbReference type="InterPro" id="IPR047213">
    <property type="entry name" value="TPP_PYR_PDC_IPDC-like"/>
</dbReference>
<keyword evidence="5" id="KW-0210">Decarboxylase</keyword>
<dbReference type="KEGG" id="lbc:LACBIDRAFT_255862"/>
<dbReference type="AlphaFoldDB" id="B0DZR5"/>
<keyword evidence="8" id="KW-0496">Mitochondrion</keyword>
<evidence type="ECO:0000259" key="14">
    <source>
        <dbReference type="Pfam" id="PF02775"/>
    </source>
</evidence>
<dbReference type="PIRSF" id="PIRSF036565">
    <property type="entry name" value="Pyruvt_ip_decrb"/>
    <property type="match status" value="1"/>
</dbReference>
<dbReference type="SUPFAM" id="SSF52467">
    <property type="entry name" value="DHS-like NAD/FAD-binding domain"/>
    <property type="match status" value="1"/>
</dbReference>
<evidence type="ECO:0000256" key="11">
    <source>
        <dbReference type="RuleBase" id="RU362132"/>
    </source>
</evidence>
<dbReference type="PANTHER" id="PTHR43452">
    <property type="entry name" value="PYRUVATE DECARBOXYLASE"/>
    <property type="match status" value="1"/>
</dbReference>
<comment type="cofactor">
    <cofactor evidence="1">
        <name>thiamine diphosphate</name>
        <dbReference type="ChEBI" id="CHEBI:58937"/>
    </cofactor>
</comment>
<evidence type="ECO:0000313" key="16">
    <source>
        <dbReference type="EMBL" id="EDQ99922.1"/>
    </source>
</evidence>
<protein>
    <submittedName>
        <fullName evidence="16">Pyruvate decarboxylase PDC2</fullName>
        <ecNumber evidence="16">4.1.1.1</ecNumber>
    </submittedName>
</protein>
<comment type="subcellular location">
    <subcellularLocation>
        <location evidence="2">Mitochondrion</location>
    </subcellularLocation>
</comment>
<sequence>MAEEISIGSYIVRRLEEQGIKSMFGCPGSYLANFLDIVEDSNITWVGECNELNAAYAADGYARYRRGLGVLATTVGVGELSAINGIAGSFAEELPVLHIVGQQKTLIQAEGRNVIHTLGDGRFDEFAKSALPYTCSQYALNKRDIALGVADEEIDRVIVDCISKSRPAYLALPYDLVDEIITTKRLKEIKLSPKEVQIDADAEKAAIDHIYRQLKDNVVVLADVSTSRHHCKKEAADFLSVTNLPVYGTPLGKTVVDETSERYGGVYIGKLSSDEVKQKVESAKLVLFLGPLTTDFNTGNFSENIKEERSIKLHFDHTEVGFATYARTGMKVLLPKLAERLKDFREKASQLQVPEFKNKVVTDTDALITHAWLWWRIGAWFKEKDLIVTEAGIVSYGVLDLALPKDSSLLAQKLWASIGWSPGATHGSTLARQEIEGDNAAQTILFIGDGSLQMTVQELSSIIRSKIKPIIFVINNGGYTIERLQHNVEGEYHNIVTWDYGDLLKVFSNSQSAPSKTYRVTTQKELGNLLDTEKIRDKGFLQLVEIVVGRDDAPPALLRALGIKPTDSSSEAPTKGPKKRGGKLLQRAEYQGLLGW</sequence>
<dbReference type="Gene3D" id="3.40.50.1220">
    <property type="entry name" value="TPP-binding domain"/>
    <property type="match status" value="1"/>
</dbReference>
<dbReference type="EC" id="4.1.1.1" evidence="16"/>
<dbReference type="RefSeq" id="XP_001889465.1">
    <property type="nucleotide sequence ID" value="XM_001889430.1"/>
</dbReference>
<feature type="domain" description="Thiamine pyrophosphate enzyme central" evidence="13">
    <location>
        <begin position="216"/>
        <end position="322"/>
    </location>
</feature>
<dbReference type="GO" id="GO:0005634">
    <property type="term" value="C:nucleus"/>
    <property type="evidence" value="ECO:0007669"/>
    <property type="project" value="TreeGrafter"/>
</dbReference>
<dbReference type="SUPFAM" id="SSF52518">
    <property type="entry name" value="Thiamin diphosphate-binding fold (THDP-binding)"/>
    <property type="match status" value="2"/>
</dbReference>
<accession>B0DZR5</accession>
<feature type="binding site" evidence="10">
    <location>
        <position position="449"/>
    </location>
    <ligand>
        <name>Mg(2+)</name>
        <dbReference type="ChEBI" id="CHEBI:18420"/>
    </ligand>
</feature>
<feature type="region of interest" description="Disordered" evidence="12">
    <location>
        <begin position="562"/>
        <end position="582"/>
    </location>
</feature>